<accession>A0A3S5ES99</accession>
<gene>
    <name evidence="2" type="ORF">NCTC8284_02758</name>
</gene>
<proteinExistence type="predicted"/>
<reference evidence="2 3" key="1">
    <citation type="submission" date="2018-12" db="EMBL/GenBank/DDBJ databases">
        <authorList>
            <consortium name="Pathogen Informatics"/>
        </authorList>
    </citation>
    <scope>NUCLEOTIDE SEQUENCE [LARGE SCALE GENOMIC DNA]</scope>
    <source>
        <strain evidence="2 3">NCTC8284</strain>
    </source>
</reference>
<dbReference type="EMBL" id="LR134405">
    <property type="protein sequence ID" value="VEH67561.1"/>
    <property type="molecule type" value="Genomic_DNA"/>
</dbReference>
<evidence type="ECO:0000256" key="1">
    <source>
        <dbReference type="SAM" id="MobiDB-lite"/>
    </source>
</evidence>
<dbReference type="Proteomes" id="UP000278733">
    <property type="component" value="Chromosome"/>
</dbReference>
<organism evidence="2 3">
    <name type="scientific">Rodentibacter pneumotropicus</name>
    <dbReference type="NCBI Taxonomy" id="758"/>
    <lineage>
        <taxon>Bacteria</taxon>
        <taxon>Pseudomonadati</taxon>
        <taxon>Pseudomonadota</taxon>
        <taxon>Gammaproteobacteria</taxon>
        <taxon>Pasteurellales</taxon>
        <taxon>Pasteurellaceae</taxon>
        <taxon>Rodentibacter</taxon>
    </lineage>
</organism>
<name>A0A3S5ES99_9PAST</name>
<dbReference type="Pfam" id="PF05594">
    <property type="entry name" value="Fil_haemagg"/>
    <property type="match status" value="2"/>
</dbReference>
<dbReference type="InterPro" id="IPR010069">
    <property type="entry name" value="CdiA_FHA1_rpt"/>
</dbReference>
<dbReference type="AlphaFoldDB" id="A0A3S5ES99"/>
<sequence length="157" mass="17559">MDNSQGHITAKGHIELDSGELQNQGGSIYSQQDIRIDTHNQLLNNQQTQGEYQGILSQGNLTVHAGKLDNTQGSISAKSSQLNITELANRFGILQNRDDLLLHAQRIDNTEGIISGAKKLFWLSVISLHKDGKSRCRRISVECRNSRFYREESYCCG</sequence>
<dbReference type="InterPro" id="IPR008619">
    <property type="entry name" value="Filamentous_hemagglutn_rpt"/>
</dbReference>
<protein>
    <submittedName>
        <fullName evidence="2">Uncharacterized conserved protein</fullName>
    </submittedName>
</protein>
<dbReference type="KEGG" id="rpne:NCTC8284_02758"/>
<feature type="region of interest" description="Disordered" evidence="1">
    <location>
        <begin position="1"/>
        <end position="23"/>
    </location>
</feature>
<dbReference type="NCBIfam" id="TIGR01731">
    <property type="entry name" value="fil_hemag_20aa"/>
    <property type="match status" value="4"/>
</dbReference>
<evidence type="ECO:0000313" key="2">
    <source>
        <dbReference type="EMBL" id="VEH67561.1"/>
    </source>
</evidence>
<evidence type="ECO:0000313" key="3">
    <source>
        <dbReference type="Proteomes" id="UP000278733"/>
    </source>
</evidence>